<sequence length="88" mass="10356">MHYLELLKAFNKDYRINFIQILKDKTLLNVSELSHAFDLLLDSKKVIITFKDYDFETLNGIVEELLKLEISFGECSFHEEFGIEHDVS</sequence>
<evidence type="ECO:0000313" key="2">
    <source>
        <dbReference type="Proteomes" id="UP000640614"/>
    </source>
</evidence>
<proteinExistence type="predicted"/>
<keyword evidence="2" id="KW-1185">Reference proteome</keyword>
<dbReference type="RefSeq" id="WP_193845703.1">
    <property type="nucleotide sequence ID" value="NZ_PRDM01000001.1"/>
</dbReference>
<gene>
    <name evidence="1" type="ORF">C4F50_07155</name>
</gene>
<dbReference type="Proteomes" id="UP000640614">
    <property type="component" value="Unassembled WGS sequence"/>
</dbReference>
<accession>A0ABR9TH93</accession>
<evidence type="ECO:0000313" key="1">
    <source>
        <dbReference type="EMBL" id="MBE8724727.1"/>
    </source>
</evidence>
<protein>
    <submittedName>
        <fullName evidence="1">Uncharacterized protein</fullName>
    </submittedName>
</protein>
<reference evidence="1 2" key="1">
    <citation type="submission" date="2018-07" db="EMBL/GenBank/DDBJ databases">
        <title>Genome assembly of strain KB82.</title>
        <authorList>
            <person name="Kukolya J."/>
            <person name="Horvath B."/>
            <person name="Nagy I."/>
            <person name="Toth A."/>
        </authorList>
    </citation>
    <scope>NUCLEOTIDE SEQUENCE [LARGE SCALE GENOMIC DNA]</scope>
    <source>
        <strain evidence="1 2">Kb82</strain>
    </source>
</reference>
<organism evidence="1 2">
    <name type="scientific">Flavobacterium hungaricum</name>
    <dbReference type="NCBI Taxonomy" id="2082725"/>
    <lineage>
        <taxon>Bacteria</taxon>
        <taxon>Pseudomonadati</taxon>
        <taxon>Bacteroidota</taxon>
        <taxon>Flavobacteriia</taxon>
        <taxon>Flavobacteriales</taxon>
        <taxon>Flavobacteriaceae</taxon>
        <taxon>Flavobacterium</taxon>
    </lineage>
</organism>
<dbReference type="EMBL" id="PRDM01000001">
    <property type="protein sequence ID" value="MBE8724727.1"/>
    <property type="molecule type" value="Genomic_DNA"/>
</dbReference>
<comment type="caution">
    <text evidence="1">The sequence shown here is derived from an EMBL/GenBank/DDBJ whole genome shotgun (WGS) entry which is preliminary data.</text>
</comment>
<name>A0ABR9TH93_9FLAO</name>